<organism evidence="1 2">
    <name type="scientific">Methanobacterium formicicum</name>
    <dbReference type="NCBI Taxonomy" id="2162"/>
    <lineage>
        <taxon>Archaea</taxon>
        <taxon>Methanobacteriati</taxon>
        <taxon>Methanobacteriota</taxon>
        <taxon>Methanomada group</taxon>
        <taxon>Methanobacteria</taxon>
        <taxon>Methanobacteriales</taxon>
        <taxon>Methanobacteriaceae</taxon>
        <taxon>Methanobacterium</taxon>
    </lineage>
</organism>
<dbReference type="AlphaFoldDB" id="A0A843AMF2"/>
<dbReference type="Proteomes" id="UP000606900">
    <property type="component" value="Unassembled WGS sequence"/>
</dbReference>
<dbReference type="EMBL" id="JADIIL010000014">
    <property type="protein sequence ID" value="MBF4474571.1"/>
    <property type="molecule type" value="Genomic_DNA"/>
</dbReference>
<protein>
    <submittedName>
        <fullName evidence="1">Uncharacterized protein</fullName>
    </submittedName>
</protein>
<comment type="caution">
    <text evidence="1">The sequence shown here is derived from an EMBL/GenBank/DDBJ whole genome shotgun (WGS) entry which is preliminary data.</text>
</comment>
<accession>A0A843AMF2</accession>
<evidence type="ECO:0000313" key="1">
    <source>
        <dbReference type="EMBL" id="MBF4474571.1"/>
    </source>
</evidence>
<proteinExistence type="predicted"/>
<sequence length="120" mass="13615">MAPQLNQRVREVLNQLVTMESGKDLTITNQGNHFQLFSKSEQIADDLTITDIRTISRHSAKLNIVQLVDVSHLVYSGQVRNTDAYIKIEDDIARAFLHLVHKMKFQKKPLMATPGMEVAV</sequence>
<dbReference type="RefSeq" id="WP_276698611.1">
    <property type="nucleotide sequence ID" value="NZ_JADIIL010000014.1"/>
</dbReference>
<gene>
    <name evidence="1" type="ORF">ISP06_03740</name>
</gene>
<name>A0A843AMF2_METFO</name>
<reference evidence="1" key="1">
    <citation type="submission" date="2020-10" db="EMBL/GenBank/DDBJ databases">
        <title>Dehalococcoides mccartyi of a TCE/Cr reducing biochatode.</title>
        <authorList>
            <person name="Matturro B."/>
        </authorList>
    </citation>
    <scope>NUCLEOTIDE SEQUENCE</scope>
    <source>
        <strain evidence="1">Bin2</strain>
    </source>
</reference>
<evidence type="ECO:0000313" key="2">
    <source>
        <dbReference type="Proteomes" id="UP000606900"/>
    </source>
</evidence>